<protein>
    <submittedName>
        <fullName evidence="2">Uncharacterized protein</fullName>
    </submittedName>
</protein>
<evidence type="ECO:0000256" key="1">
    <source>
        <dbReference type="SAM" id="MobiDB-lite"/>
    </source>
</evidence>
<keyword evidence="3" id="KW-1185">Reference proteome</keyword>
<name>A0A5N6UN57_ASPTM</name>
<reference evidence="2 3" key="1">
    <citation type="submission" date="2019-04" db="EMBL/GenBank/DDBJ databases">
        <title>Friends and foes A comparative genomics study of 23 Aspergillus species from section Flavi.</title>
        <authorList>
            <consortium name="DOE Joint Genome Institute"/>
            <person name="Kjaerbolling I."/>
            <person name="Vesth T."/>
            <person name="Frisvad J.C."/>
            <person name="Nybo J.L."/>
            <person name="Theobald S."/>
            <person name="Kildgaard S."/>
            <person name="Isbrandt T."/>
            <person name="Kuo A."/>
            <person name="Sato A."/>
            <person name="Lyhne E.K."/>
            <person name="Kogle M.E."/>
            <person name="Wiebenga A."/>
            <person name="Kun R.S."/>
            <person name="Lubbers R.J."/>
            <person name="Makela M.R."/>
            <person name="Barry K."/>
            <person name="Chovatia M."/>
            <person name="Clum A."/>
            <person name="Daum C."/>
            <person name="Haridas S."/>
            <person name="He G."/>
            <person name="LaButti K."/>
            <person name="Lipzen A."/>
            <person name="Mondo S."/>
            <person name="Riley R."/>
            <person name="Salamov A."/>
            <person name="Simmons B.A."/>
            <person name="Magnuson J.K."/>
            <person name="Henrissat B."/>
            <person name="Mortensen U.H."/>
            <person name="Larsen T.O."/>
            <person name="Devries R.P."/>
            <person name="Grigoriev I.V."/>
            <person name="Machida M."/>
            <person name="Baker S.E."/>
            <person name="Andersen M.R."/>
        </authorList>
    </citation>
    <scope>NUCLEOTIDE SEQUENCE [LARGE SCALE GENOMIC DNA]</scope>
    <source>
        <strain evidence="2 3">CBS 117626</strain>
    </source>
</reference>
<dbReference type="Proteomes" id="UP000326950">
    <property type="component" value="Unassembled WGS sequence"/>
</dbReference>
<dbReference type="EMBL" id="ML738663">
    <property type="protein sequence ID" value="KAE8160077.1"/>
    <property type="molecule type" value="Genomic_DNA"/>
</dbReference>
<proteinExistence type="predicted"/>
<feature type="compositionally biased region" description="Basic and acidic residues" evidence="1">
    <location>
        <begin position="73"/>
        <end position="90"/>
    </location>
</feature>
<sequence>MSTTAAVSCLLPALSHREAKVRSGTAVLKLLDAWSNMRVHAVPPSVQPALTDNTPNDSIPSASVTAMASSCISERESDTRSLEGVGSREA</sequence>
<evidence type="ECO:0000313" key="2">
    <source>
        <dbReference type="EMBL" id="KAE8160077.1"/>
    </source>
</evidence>
<organism evidence="2 3">
    <name type="scientific">Aspergillus tamarii</name>
    <dbReference type="NCBI Taxonomy" id="41984"/>
    <lineage>
        <taxon>Eukaryota</taxon>
        <taxon>Fungi</taxon>
        <taxon>Dikarya</taxon>
        <taxon>Ascomycota</taxon>
        <taxon>Pezizomycotina</taxon>
        <taxon>Eurotiomycetes</taxon>
        <taxon>Eurotiomycetidae</taxon>
        <taxon>Eurotiales</taxon>
        <taxon>Aspergillaceae</taxon>
        <taxon>Aspergillus</taxon>
        <taxon>Aspergillus subgen. Circumdati</taxon>
    </lineage>
</organism>
<accession>A0A5N6UN57</accession>
<dbReference type="AlphaFoldDB" id="A0A5N6UN57"/>
<evidence type="ECO:0000313" key="3">
    <source>
        <dbReference type="Proteomes" id="UP000326950"/>
    </source>
</evidence>
<feature type="compositionally biased region" description="Polar residues" evidence="1">
    <location>
        <begin position="48"/>
        <end position="72"/>
    </location>
</feature>
<feature type="region of interest" description="Disordered" evidence="1">
    <location>
        <begin position="45"/>
        <end position="90"/>
    </location>
</feature>
<gene>
    <name evidence="2" type="ORF">BDV40DRAFT_302611</name>
</gene>